<keyword evidence="1" id="KW-0808">Transferase</keyword>
<dbReference type="Gene3D" id="3.30.559.10">
    <property type="entry name" value="Chloramphenicol acetyltransferase-like domain"/>
    <property type="match status" value="2"/>
</dbReference>
<gene>
    <name evidence="1" type="ORF">BJ875DRAFT_91358</name>
</gene>
<keyword evidence="2" id="KW-1185">Reference proteome</keyword>
<proteinExistence type="predicted"/>
<accession>A0A9P8C3L3</accession>
<comment type="caution">
    <text evidence="1">The sequence shown here is derived from an EMBL/GenBank/DDBJ whole genome shotgun (WGS) entry which is preliminary data.</text>
</comment>
<dbReference type="AlphaFoldDB" id="A0A9P8C3L3"/>
<dbReference type="PANTHER" id="PTHR31642">
    <property type="entry name" value="TRICHOTHECENE 3-O-ACETYLTRANSFERASE"/>
    <property type="match status" value="1"/>
</dbReference>
<protein>
    <submittedName>
        <fullName evidence="1">Transferase</fullName>
    </submittedName>
</protein>
<dbReference type="InterPro" id="IPR023213">
    <property type="entry name" value="CAT-like_dom_sf"/>
</dbReference>
<evidence type="ECO:0000313" key="2">
    <source>
        <dbReference type="Proteomes" id="UP000824998"/>
    </source>
</evidence>
<organism evidence="1 2">
    <name type="scientific">Amylocarpus encephaloides</name>
    <dbReference type="NCBI Taxonomy" id="45428"/>
    <lineage>
        <taxon>Eukaryota</taxon>
        <taxon>Fungi</taxon>
        <taxon>Dikarya</taxon>
        <taxon>Ascomycota</taxon>
        <taxon>Pezizomycotina</taxon>
        <taxon>Leotiomycetes</taxon>
        <taxon>Helotiales</taxon>
        <taxon>Helotiales incertae sedis</taxon>
        <taxon>Amylocarpus</taxon>
    </lineage>
</organism>
<reference evidence="1" key="1">
    <citation type="journal article" date="2021" name="IMA Fungus">
        <title>Genomic characterization of three marine fungi, including Emericellopsis atlantica sp. nov. with signatures of a generalist lifestyle and marine biomass degradation.</title>
        <authorList>
            <person name="Hagestad O.C."/>
            <person name="Hou L."/>
            <person name="Andersen J.H."/>
            <person name="Hansen E.H."/>
            <person name="Altermark B."/>
            <person name="Li C."/>
            <person name="Kuhnert E."/>
            <person name="Cox R.J."/>
            <person name="Crous P.W."/>
            <person name="Spatafora J.W."/>
            <person name="Lail K."/>
            <person name="Amirebrahimi M."/>
            <person name="Lipzen A."/>
            <person name="Pangilinan J."/>
            <person name="Andreopoulos W."/>
            <person name="Hayes R.D."/>
            <person name="Ng V."/>
            <person name="Grigoriev I.V."/>
            <person name="Jackson S.A."/>
            <person name="Sutton T.D.S."/>
            <person name="Dobson A.D.W."/>
            <person name="Rama T."/>
        </authorList>
    </citation>
    <scope>NUCLEOTIDE SEQUENCE</scope>
    <source>
        <strain evidence="1">TRa018bII</strain>
    </source>
</reference>
<dbReference type="Proteomes" id="UP000824998">
    <property type="component" value="Unassembled WGS sequence"/>
</dbReference>
<sequence length="475" mass="51429">MTSINSVLQGLNLNGISTKDLVCAEDYDILPKPSVKQKLSPLDMNMPRLYGARWILCFPLSADVDRANVYGRLREGLAHTIASIPWIAGDIGLEEGSNPEDGRIQVVEGAGGVEFRCKDLTNILPSYTKLKEANFPFSRLTTPLVSPVQVLQASQPVLAAQANFVEGGLLLTVGVHHSVCDPTGLHFILETWALNTSAVGNLKSFIDYDPISNDRVPLCHGLPANIADFPEYINLPTSLTDRPQLGPPDGEMPPMISKIFYFSPDHLESLRIAAKAYSTNDALIAFFWHHATAARNPNASDCDDGKSTKVGFAINIRGRASPPLPPTYLGNASFLAITRHLSVTSLKDSTSGLISATAAVRSAVNSSNTPSRVPLTIGLLSSRPNAQDFKFACHGFLGPDLTATSWADIGVRKTRWGVLGKPEGFRTPYEAADGTIAIFPRLEDGGLEVMAALEGQAMERMAKREEFVRFAEDRA</sequence>
<dbReference type="PANTHER" id="PTHR31642:SF315">
    <property type="entry name" value="ACYLTRANSFERASE EASC"/>
    <property type="match status" value="1"/>
</dbReference>
<dbReference type="GO" id="GO:0016747">
    <property type="term" value="F:acyltransferase activity, transferring groups other than amino-acyl groups"/>
    <property type="evidence" value="ECO:0007669"/>
    <property type="project" value="TreeGrafter"/>
</dbReference>
<dbReference type="EMBL" id="MU251559">
    <property type="protein sequence ID" value="KAG9232227.1"/>
    <property type="molecule type" value="Genomic_DNA"/>
</dbReference>
<evidence type="ECO:0000313" key="1">
    <source>
        <dbReference type="EMBL" id="KAG9232227.1"/>
    </source>
</evidence>
<dbReference type="OrthoDB" id="1862401at2759"/>
<name>A0A9P8C3L3_9HELO</name>
<dbReference type="Pfam" id="PF02458">
    <property type="entry name" value="Transferase"/>
    <property type="match status" value="1"/>
</dbReference>
<dbReference type="InterPro" id="IPR050317">
    <property type="entry name" value="Plant_Fungal_Acyltransferase"/>
</dbReference>